<evidence type="ECO:0000256" key="2">
    <source>
        <dbReference type="ARBA" id="ARBA00008335"/>
    </source>
</evidence>
<comment type="similarity">
    <text evidence="2">Belongs to the major facilitator superfamily.</text>
</comment>
<feature type="transmembrane region" description="Helical" evidence="7">
    <location>
        <begin position="315"/>
        <end position="339"/>
    </location>
</feature>
<dbReference type="EMBL" id="VEWJ01000005">
    <property type="protein sequence ID" value="TPF75455.1"/>
    <property type="molecule type" value="Genomic_DNA"/>
</dbReference>
<evidence type="ECO:0000256" key="1">
    <source>
        <dbReference type="ARBA" id="ARBA00004141"/>
    </source>
</evidence>
<comment type="subcellular location">
    <subcellularLocation>
        <location evidence="1">Membrane</location>
        <topology evidence="1">Multi-pass membrane protein</topology>
    </subcellularLocation>
</comment>
<feature type="transmembrane region" description="Helical" evidence="7">
    <location>
        <begin position="253"/>
        <end position="281"/>
    </location>
</feature>
<feature type="transmembrane region" description="Helical" evidence="7">
    <location>
        <begin position="55"/>
        <end position="73"/>
    </location>
</feature>
<dbReference type="Pfam" id="PF07690">
    <property type="entry name" value="MFS_1"/>
    <property type="match status" value="1"/>
</dbReference>
<dbReference type="InterPro" id="IPR036259">
    <property type="entry name" value="MFS_trans_sf"/>
</dbReference>
<evidence type="ECO:0000256" key="3">
    <source>
        <dbReference type="ARBA" id="ARBA00022448"/>
    </source>
</evidence>
<feature type="transmembrane region" description="Helical" evidence="7">
    <location>
        <begin position="378"/>
        <end position="400"/>
    </location>
</feature>
<feature type="transmembrane region" description="Helical" evidence="7">
    <location>
        <begin position="112"/>
        <end position="132"/>
    </location>
</feature>
<dbReference type="AlphaFoldDB" id="A0A502BMT6"/>
<reference evidence="8 9" key="1">
    <citation type="journal article" date="2003" name="Int. J. Syst. Evol. Microbiol.">
        <title>Towards a standardized format for the description of a novel species (of an established genus): Ochrobactrum gallinifaecis sp. nov.</title>
        <authorList>
            <person name="Kampfer P."/>
            <person name="Buczolits S."/>
            <person name="Albrecht A."/>
            <person name="Busse H.J."/>
            <person name="Stackebrandt E."/>
        </authorList>
    </citation>
    <scope>NUCLEOTIDE SEQUENCE [LARGE SCALE GENOMIC DNA]</scope>
    <source>
        <strain evidence="8 9">ISO 196</strain>
    </source>
</reference>
<evidence type="ECO:0000313" key="9">
    <source>
        <dbReference type="Proteomes" id="UP000315388"/>
    </source>
</evidence>
<evidence type="ECO:0000256" key="7">
    <source>
        <dbReference type="SAM" id="Phobius"/>
    </source>
</evidence>
<feature type="transmembrane region" description="Helical" evidence="7">
    <location>
        <begin position="152"/>
        <end position="172"/>
    </location>
</feature>
<evidence type="ECO:0000256" key="6">
    <source>
        <dbReference type="ARBA" id="ARBA00023136"/>
    </source>
</evidence>
<protein>
    <submittedName>
        <fullName evidence="8">MFS transporter</fullName>
    </submittedName>
</protein>
<dbReference type="RefSeq" id="WP_140904893.1">
    <property type="nucleotide sequence ID" value="NZ_JBHTMD010000013.1"/>
</dbReference>
<dbReference type="GO" id="GO:0022857">
    <property type="term" value="F:transmembrane transporter activity"/>
    <property type="evidence" value="ECO:0007669"/>
    <property type="project" value="InterPro"/>
</dbReference>
<feature type="transmembrane region" description="Helical" evidence="7">
    <location>
        <begin position="15"/>
        <end position="43"/>
    </location>
</feature>
<feature type="transmembrane region" description="Helical" evidence="7">
    <location>
        <begin position="179"/>
        <end position="197"/>
    </location>
</feature>
<dbReference type="Gene3D" id="1.20.1250.20">
    <property type="entry name" value="MFS general substrate transporter like domains"/>
    <property type="match status" value="2"/>
</dbReference>
<dbReference type="InterPro" id="IPR011701">
    <property type="entry name" value="MFS"/>
</dbReference>
<sequence length="409" mass="43661">MGQTNRLANPSPSPIAVFVAIGGVYISQSVISGLTFTSLPAILRTNGLPLDQIGLIYLAILPWSLKFLWSPYLERFRLPARGKNRSAQIILTGGLLSASCLLLAGQIGPQQLTPLLLCLTLVAFVAATIDIACDGYTVEALAQRDYGWGNAIQVGSAYLGAAIGSGLFLVIYDHYGWNLSLALMAAMVLLLAIPFVLQKNVHQPAVERQHIPSLRLALQRTEIRKGLVLTACFVAAQKWGGVMMEPYMIDAKIGLSLLGILNGAGGLITGLAGACIGGLAVRYSGTRPVLLTALVLQCLLMISFIWFSGQSNPPRFFMLLCALASSFGVMAFGFVALYARFMEISDIRQAGVDFTIFQCMDGVISMIGGVVGGKIAALYGYQPLFAVGAGLSAAAMPLIWSMERFETGR</sequence>
<organism evidence="8 9">
    <name type="scientific">Brucella gallinifaecis</name>
    <dbReference type="NCBI Taxonomy" id="215590"/>
    <lineage>
        <taxon>Bacteria</taxon>
        <taxon>Pseudomonadati</taxon>
        <taxon>Pseudomonadota</taxon>
        <taxon>Alphaproteobacteria</taxon>
        <taxon>Hyphomicrobiales</taxon>
        <taxon>Brucellaceae</taxon>
        <taxon>Brucella/Ochrobactrum group</taxon>
        <taxon>Brucella</taxon>
    </lineage>
</organism>
<dbReference type="Proteomes" id="UP000315388">
    <property type="component" value="Unassembled WGS sequence"/>
</dbReference>
<name>A0A502BMT6_9HYPH</name>
<proteinExistence type="inferred from homology"/>
<keyword evidence="6 7" id="KW-0472">Membrane</keyword>
<keyword evidence="9" id="KW-1185">Reference proteome</keyword>
<keyword evidence="4 7" id="KW-0812">Transmembrane</keyword>
<dbReference type="InterPro" id="IPR004752">
    <property type="entry name" value="AmpG_permease/AT-1"/>
</dbReference>
<dbReference type="OrthoDB" id="9787815at2"/>
<feature type="transmembrane region" description="Helical" evidence="7">
    <location>
        <begin position="288"/>
        <end position="309"/>
    </location>
</feature>
<keyword evidence="5 7" id="KW-1133">Transmembrane helix</keyword>
<feature type="transmembrane region" description="Helical" evidence="7">
    <location>
        <begin position="85"/>
        <end position="105"/>
    </location>
</feature>
<feature type="transmembrane region" description="Helical" evidence="7">
    <location>
        <begin position="351"/>
        <end position="372"/>
    </location>
</feature>
<evidence type="ECO:0000256" key="5">
    <source>
        <dbReference type="ARBA" id="ARBA00022989"/>
    </source>
</evidence>
<accession>A0A502BMT6</accession>
<dbReference type="PANTHER" id="PTHR12778">
    <property type="entry name" value="SOLUTE CARRIER FAMILY 33 ACETYL-COA TRANSPORTER -RELATED"/>
    <property type="match status" value="1"/>
</dbReference>
<gene>
    <name evidence="8" type="ORF">FHY56_09350</name>
</gene>
<keyword evidence="3" id="KW-0813">Transport</keyword>
<evidence type="ECO:0000256" key="4">
    <source>
        <dbReference type="ARBA" id="ARBA00022692"/>
    </source>
</evidence>
<dbReference type="SUPFAM" id="SSF103473">
    <property type="entry name" value="MFS general substrate transporter"/>
    <property type="match status" value="1"/>
</dbReference>
<dbReference type="GO" id="GO:0016020">
    <property type="term" value="C:membrane"/>
    <property type="evidence" value="ECO:0007669"/>
    <property type="project" value="UniProtKB-SubCell"/>
</dbReference>
<comment type="caution">
    <text evidence="8">The sequence shown here is derived from an EMBL/GenBank/DDBJ whole genome shotgun (WGS) entry which is preliminary data.</text>
</comment>
<dbReference type="PANTHER" id="PTHR12778:SF10">
    <property type="entry name" value="MAJOR FACILITATOR SUPERFAMILY DOMAIN-CONTAINING PROTEIN 3"/>
    <property type="match status" value="1"/>
</dbReference>
<evidence type="ECO:0000313" key="8">
    <source>
        <dbReference type="EMBL" id="TPF75455.1"/>
    </source>
</evidence>